<protein>
    <submittedName>
        <fullName evidence="2">Transposase family protein</fullName>
    </submittedName>
</protein>
<reference evidence="2" key="1">
    <citation type="submission" date="2021-04" db="EMBL/GenBank/DDBJ databases">
        <authorList>
            <person name="Hartkoorn R.C."/>
            <person name="Beaudoing E."/>
            <person name="Hot D."/>
        </authorList>
    </citation>
    <scope>NUCLEOTIDE SEQUENCE</scope>
    <source>
        <strain evidence="2">NRRL B-16292</strain>
    </source>
</reference>
<sequence length="95" mass="9987">MASSLISALAVTAPTSIGPAAPVTDGEHGGLLHVLAAVPDPRDPRGVRYPLTALLAVAVCAVLAGHRPSPRSRTGCTTWTNTRSGSRLRCYVRWR</sequence>
<name>A0ABY5VXB9_9ACTN</name>
<dbReference type="EMBL" id="CP073720">
    <property type="protein sequence ID" value="UWP81771.1"/>
    <property type="molecule type" value="Genomic_DNA"/>
</dbReference>
<evidence type="ECO:0000259" key="1">
    <source>
        <dbReference type="Pfam" id="PF13808"/>
    </source>
</evidence>
<keyword evidence="3" id="KW-1185">Reference proteome</keyword>
<dbReference type="Pfam" id="PF13808">
    <property type="entry name" value="DDE_Tnp_1_assoc"/>
    <property type="match status" value="1"/>
</dbReference>
<organism evidence="2 3">
    <name type="scientific">Dactylosporangium fulvum</name>
    <dbReference type="NCBI Taxonomy" id="53359"/>
    <lineage>
        <taxon>Bacteria</taxon>
        <taxon>Bacillati</taxon>
        <taxon>Actinomycetota</taxon>
        <taxon>Actinomycetes</taxon>
        <taxon>Micromonosporales</taxon>
        <taxon>Micromonosporaceae</taxon>
        <taxon>Dactylosporangium</taxon>
    </lineage>
</organism>
<evidence type="ECO:0000313" key="2">
    <source>
        <dbReference type="EMBL" id="UWP81771.1"/>
    </source>
</evidence>
<proteinExistence type="predicted"/>
<dbReference type="RefSeq" id="WP_259859541.1">
    <property type="nucleotide sequence ID" value="NZ_CP073720.1"/>
</dbReference>
<feature type="domain" description="H repeat-associated protein N-terminal" evidence="1">
    <location>
        <begin position="33"/>
        <end position="67"/>
    </location>
</feature>
<reference evidence="2" key="2">
    <citation type="submission" date="2022-09" db="EMBL/GenBank/DDBJ databases">
        <title>Biosynthetic gene clusters of Dactylosporangioum fulvum.</title>
        <authorList>
            <person name="Caradec T."/>
        </authorList>
    </citation>
    <scope>NUCLEOTIDE SEQUENCE</scope>
    <source>
        <strain evidence="2">NRRL B-16292</strain>
    </source>
</reference>
<gene>
    <name evidence="2" type="ORF">Dfulv_42855</name>
</gene>
<dbReference type="Proteomes" id="UP001059617">
    <property type="component" value="Chromosome"/>
</dbReference>
<dbReference type="InterPro" id="IPR032806">
    <property type="entry name" value="YbfD_N"/>
</dbReference>
<accession>A0ABY5VXB9</accession>
<evidence type="ECO:0000313" key="3">
    <source>
        <dbReference type="Proteomes" id="UP001059617"/>
    </source>
</evidence>